<evidence type="ECO:0000313" key="11">
    <source>
        <dbReference type="EMBL" id="AYO41459.1"/>
    </source>
</evidence>
<evidence type="ECO:0000256" key="10">
    <source>
        <dbReference type="RuleBase" id="RU366023"/>
    </source>
</evidence>
<dbReference type="Pfam" id="PF01116">
    <property type="entry name" value="F_bP_aldolase"/>
    <property type="match status" value="1"/>
</dbReference>
<dbReference type="NCBIfam" id="NF006628">
    <property type="entry name" value="PRK09197.1"/>
    <property type="match status" value="1"/>
</dbReference>
<proteinExistence type="inferred from homology"/>
<dbReference type="SUPFAM" id="SSF51569">
    <property type="entry name" value="Aldolase"/>
    <property type="match status" value="1"/>
</dbReference>
<dbReference type="PROSITE" id="PS00806">
    <property type="entry name" value="ALDOLASE_CLASS_II_2"/>
    <property type="match status" value="1"/>
</dbReference>
<evidence type="ECO:0000256" key="4">
    <source>
        <dbReference type="ARBA" id="ARBA00005812"/>
    </source>
</evidence>
<dbReference type="EC" id="4.1.2.13" evidence="5 10"/>
<organism evidence="11 12">
    <name type="scientific">Malassezia restricta (strain ATCC 96810 / NBRC 103918 / CBS 7877)</name>
    <name type="common">Seborrheic dermatitis infection agent</name>
    <dbReference type="NCBI Taxonomy" id="425264"/>
    <lineage>
        <taxon>Eukaryota</taxon>
        <taxon>Fungi</taxon>
        <taxon>Dikarya</taxon>
        <taxon>Basidiomycota</taxon>
        <taxon>Ustilaginomycotina</taxon>
        <taxon>Malasseziomycetes</taxon>
        <taxon>Malasseziales</taxon>
        <taxon>Malasseziaceae</taxon>
        <taxon>Malassezia</taxon>
    </lineage>
</organism>
<comment type="pathway">
    <text evidence="3 10">Carbohydrate degradation; glycolysis; D-glyceraldehyde 3-phosphate and glycerone phosphate from D-glucose: step 4/4.</text>
</comment>
<dbReference type="PIRSF" id="PIRSF001359">
    <property type="entry name" value="F_bP_aldolase_II"/>
    <property type="match status" value="1"/>
</dbReference>
<sequence length="358" mass="39812">MGILDIVPAGVISGHDVYKVYDYARENHFAIPAFNVTTSSVANAALEAAREAKAPVIIQVSNGGAAYFAGKGLPNDKQQASVAGSVACAHYVRSVAKHYGVPVILHSDHCAKKLLPWFDGMLAADEEWFAKHGEPLFSSHMLDLSEETKEDNIKICLEYLKRMAKIGVWLEMEIGITGGEEDGVNNEHVHNSALYTQPQDIWDIYKAFSEITPNFSIAAAFGNVHGVYKPGNVRLHPELLREHQDFVREQLKINKENPVFLVFHGGSGSEKHEIATAVNNGIIKMNVDTDTQYAYLEGIRDFILTKKDYLMSQVGNPEGADKPNKKQYDPRVWVREGEKTMGKRCQIAFDDLKTSNHL</sequence>
<dbReference type="InterPro" id="IPR006411">
    <property type="entry name" value="Fruct_bisP_bact"/>
</dbReference>
<dbReference type="NCBIfam" id="TIGR00167">
    <property type="entry name" value="cbbA"/>
    <property type="match status" value="1"/>
</dbReference>
<comment type="catalytic activity">
    <reaction evidence="1 10">
        <text>beta-D-fructose 1,6-bisphosphate = D-glyceraldehyde 3-phosphate + dihydroxyacetone phosphate</text>
        <dbReference type="Rhea" id="RHEA:14729"/>
        <dbReference type="ChEBI" id="CHEBI:32966"/>
        <dbReference type="ChEBI" id="CHEBI:57642"/>
        <dbReference type="ChEBI" id="CHEBI:59776"/>
        <dbReference type="EC" id="4.1.2.13"/>
    </reaction>
</comment>
<name>A0A3G2S1Y2_MALR7</name>
<keyword evidence="8 10" id="KW-0324">Glycolysis</keyword>
<dbReference type="EMBL" id="CP033148">
    <property type="protein sequence ID" value="AYO41459.1"/>
    <property type="molecule type" value="Genomic_DNA"/>
</dbReference>
<evidence type="ECO:0000256" key="5">
    <source>
        <dbReference type="ARBA" id="ARBA00013068"/>
    </source>
</evidence>
<dbReference type="PROSITE" id="PS00602">
    <property type="entry name" value="ALDOLASE_CLASS_II_1"/>
    <property type="match status" value="1"/>
</dbReference>
<keyword evidence="9 10" id="KW-0456">Lyase</keyword>
<dbReference type="CDD" id="cd00946">
    <property type="entry name" value="FBP_aldolase_IIA"/>
    <property type="match status" value="1"/>
</dbReference>
<evidence type="ECO:0000256" key="9">
    <source>
        <dbReference type="ARBA" id="ARBA00023239"/>
    </source>
</evidence>
<dbReference type="GO" id="GO:0006096">
    <property type="term" value="P:glycolytic process"/>
    <property type="evidence" value="ECO:0007669"/>
    <property type="project" value="UniProtKB-UniPathway"/>
</dbReference>
<dbReference type="Gene3D" id="3.20.20.70">
    <property type="entry name" value="Aldolase class I"/>
    <property type="match status" value="1"/>
</dbReference>
<evidence type="ECO:0000256" key="8">
    <source>
        <dbReference type="ARBA" id="ARBA00023152"/>
    </source>
</evidence>
<keyword evidence="12" id="KW-1185">Reference proteome</keyword>
<dbReference type="OrthoDB" id="35652at2759"/>
<keyword evidence="7 10" id="KW-0862">Zinc</keyword>
<dbReference type="UniPathway" id="UPA00109">
    <property type="reaction ID" value="UER00183"/>
</dbReference>
<dbReference type="GO" id="GO:0004332">
    <property type="term" value="F:fructose-bisphosphate aldolase activity"/>
    <property type="evidence" value="ECO:0007669"/>
    <property type="project" value="UniProtKB-EC"/>
</dbReference>
<dbReference type="GO" id="GO:0008270">
    <property type="term" value="F:zinc ion binding"/>
    <property type="evidence" value="ECO:0007669"/>
    <property type="project" value="UniProtKB-UniRule"/>
</dbReference>
<evidence type="ECO:0000256" key="7">
    <source>
        <dbReference type="ARBA" id="ARBA00022833"/>
    </source>
</evidence>
<dbReference type="PANTHER" id="PTHR30559:SF0">
    <property type="entry name" value="FRUCTOSE-BISPHOSPHATE ALDOLASE"/>
    <property type="match status" value="1"/>
</dbReference>
<dbReference type="GO" id="GO:0005829">
    <property type="term" value="C:cytosol"/>
    <property type="evidence" value="ECO:0007669"/>
    <property type="project" value="TreeGrafter"/>
</dbReference>
<keyword evidence="6 10" id="KW-0479">Metal-binding</keyword>
<dbReference type="PANTHER" id="PTHR30559">
    <property type="entry name" value="FRUCTOSE-BISPHOSPHATE ALDOLASE CLASS 2"/>
    <property type="match status" value="1"/>
</dbReference>
<evidence type="ECO:0000256" key="6">
    <source>
        <dbReference type="ARBA" id="ARBA00022723"/>
    </source>
</evidence>
<protein>
    <recommendedName>
        <fullName evidence="5 10">Fructose-bisphosphate aldolase</fullName>
        <shortName evidence="10">FBP aldolase</shortName>
        <ecNumber evidence="5 10">4.1.2.13</ecNumber>
    </recommendedName>
</protein>
<comment type="cofactor">
    <cofactor evidence="10">
        <name>Zn(2+)</name>
        <dbReference type="ChEBI" id="CHEBI:29105"/>
    </cofactor>
    <text evidence="10">Binds 2 Zn(2+) ions per subunit. One is catalytic and the other provides a structural contribution.</text>
</comment>
<dbReference type="InterPro" id="IPR013785">
    <property type="entry name" value="Aldolase_TIM"/>
</dbReference>
<dbReference type="STRING" id="425264.A0A3G2S1Y2"/>
<comment type="similarity">
    <text evidence="4 10">Belongs to the class II fructose-bisphosphate aldolase family.</text>
</comment>
<dbReference type="FunFam" id="3.20.20.70:FF:000013">
    <property type="entry name" value="Class II fructose-bisphosphate aldolase"/>
    <property type="match status" value="1"/>
</dbReference>
<dbReference type="AlphaFoldDB" id="A0A3G2S1Y2"/>
<dbReference type="VEuPathDB" id="FungiDB:DNF11_0509"/>
<evidence type="ECO:0000256" key="1">
    <source>
        <dbReference type="ARBA" id="ARBA00000441"/>
    </source>
</evidence>
<evidence type="ECO:0000256" key="2">
    <source>
        <dbReference type="ARBA" id="ARBA00002181"/>
    </source>
</evidence>
<evidence type="ECO:0000313" key="12">
    <source>
        <dbReference type="Proteomes" id="UP000269793"/>
    </source>
</evidence>
<accession>A0A3G2S1Y2</accession>
<gene>
    <name evidence="11" type="primary">FBA1</name>
    <name evidence="11" type="ORF">DNF11_0509</name>
</gene>
<dbReference type="Proteomes" id="UP000269793">
    <property type="component" value="Chromosome I"/>
</dbReference>
<dbReference type="GO" id="GO:0006094">
    <property type="term" value="P:gluconeogenesis"/>
    <property type="evidence" value="ECO:0007669"/>
    <property type="project" value="TreeGrafter"/>
</dbReference>
<dbReference type="NCBIfam" id="TIGR01520">
    <property type="entry name" value="FruBisAldo_II_A"/>
    <property type="match status" value="1"/>
</dbReference>
<evidence type="ECO:0000256" key="3">
    <source>
        <dbReference type="ARBA" id="ARBA00004714"/>
    </source>
</evidence>
<reference evidence="11 12" key="1">
    <citation type="submission" date="2018-10" db="EMBL/GenBank/DDBJ databases">
        <title>Complete genome sequence of Malassezia restricta CBS 7877.</title>
        <authorList>
            <person name="Morand S.C."/>
            <person name="Bertignac M."/>
            <person name="Iltis A."/>
            <person name="Kolder I."/>
            <person name="Pirovano W."/>
            <person name="Jourdain R."/>
            <person name="Clavaud C."/>
        </authorList>
    </citation>
    <scope>NUCLEOTIDE SEQUENCE [LARGE SCALE GENOMIC DNA]</scope>
    <source>
        <strain evidence="11 12">CBS 7877</strain>
    </source>
</reference>
<comment type="function">
    <text evidence="2 10">Catalyzes the aldol condensation of dihydroxyacetone phosphate (DHAP or glycerone-phosphate) with glyceraldehyde 3-phosphate (G3P) to form fructose 1,6-bisphosphate (FBP) in gluconeogenesis and the reverse reaction in glycolysis.</text>
</comment>
<dbReference type="InterPro" id="IPR000771">
    <property type="entry name" value="FBA_II"/>
</dbReference>